<reference evidence="1 2" key="1">
    <citation type="submission" date="2017-05" db="EMBL/GenBank/DDBJ databases">
        <title>Virgibacillus sp. AK90 isolated from a saltern of Kakinada, India.</title>
        <authorList>
            <person name="Gupta V."/>
            <person name="Sidhu C."/>
            <person name="Korpole S."/>
            <person name="Pinnaka A.K."/>
        </authorList>
    </citation>
    <scope>NUCLEOTIDE SEQUENCE [LARGE SCALE GENOMIC DNA]</scope>
    <source>
        <strain evidence="1 2">AK90</strain>
    </source>
</reference>
<dbReference type="EMBL" id="NFZX01000067">
    <property type="protein sequence ID" value="RFA32381.1"/>
    <property type="molecule type" value="Genomic_DNA"/>
</dbReference>
<evidence type="ECO:0000313" key="1">
    <source>
        <dbReference type="EMBL" id="RFA32381.1"/>
    </source>
</evidence>
<sequence length="97" mass="11922">MKTLFYLLIFAIVVFINLYSPSLRNYEEDISENLKYLKKQQWFLDYMNQGNYYNFIVQNKRVRKTIANFKTRKLQRKSYLIKCQNKLHKVLLSETRN</sequence>
<dbReference type="AlphaFoldDB" id="A0A3E0WJS3"/>
<proteinExistence type="predicted"/>
<gene>
    <name evidence="1" type="ORF">CAI16_18245</name>
</gene>
<accession>A0A3E0WJS3</accession>
<dbReference type="Proteomes" id="UP000256488">
    <property type="component" value="Unassembled WGS sequence"/>
</dbReference>
<evidence type="ECO:0000313" key="2">
    <source>
        <dbReference type="Proteomes" id="UP000256488"/>
    </source>
</evidence>
<protein>
    <submittedName>
        <fullName evidence="1">Uncharacterized protein</fullName>
    </submittedName>
</protein>
<comment type="caution">
    <text evidence="1">The sequence shown here is derived from an EMBL/GenBank/DDBJ whole genome shotgun (WGS) entry which is preliminary data.</text>
</comment>
<organism evidence="1 2">
    <name type="scientific">Virgibacillus dokdonensis</name>
    <dbReference type="NCBI Taxonomy" id="302167"/>
    <lineage>
        <taxon>Bacteria</taxon>
        <taxon>Bacillati</taxon>
        <taxon>Bacillota</taxon>
        <taxon>Bacilli</taxon>
        <taxon>Bacillales</taxon>
        <taxon>Bacillaceae</taxon>
        <taxon>Virgibacillus</taxon>
    </lineage>
</organism>
<name>A0A3E0WJS3_9BACI</name>